<keyword evidence="6" id="KW-0963">Cytoplasm</keyword>
<evidence type="ECO:0000256" key="10">
    <source>
        <dbReference type="ARBA" id="ARBA00022737"/>
    </source>
</evidence>
<comment type="caution">
    <text evidence="18">The sequence shown here is derived from an EMBL/GenBank/DDBJ whole genome shotgun (WGS) entry which is preliminary data.</text>
</comment>
<evidence type="ECO:0000256" key="13">
    <source>
        <dbReference type="ARBA" id="ARBA00023136"/>
    </source>
</evidence>
<keyword evidence="10" id="KW-0677">Repeat</keyword>
<evidence type="ECO:0000313" key="19">
    <source>
        <dbReference type="Proteomes" id="UP001476798"/>
    </source>
</evidence>
<keyword evidence="19" id="KW-1185">Reference proteome</keyword>
<keyword evidence="13" id="KW-0472">Membrane</keyword>
<dbReference type="PANTHER" id="PTHR46002">
    <property type="entry name" value="EG:114D9.1 PROTEIN-RELATED"/>
    <property type="match status" value="1"/>
</dbReference>
<evidence type="ECO:0000313" key="18">
    <source>
        <dbReference type="EMBL" id="MEQ2185960.1"/>
    </source>
</evidence>
<feature type="non-terminal residue" evidence="18">
    <location>
        <position position="55"/>
    </location>
</feature>
<dbReference type="InterPro" id="IPR051875">
    <property type="entry name" value="Calcineurin_B_homologous"/>
</dbReference>
<sequence>MRHDYGPNWCCSCQVLREMLGMQVTEEQLESIAERAIQEADLDKDDAISFDEFRK</sequence>
<dbReference type="SUPFAM" id="SSF47473">
    <property type="entry name" value="EF-hand"/>
    <property type="match status" value="1"/>
</dbReference>
<dbReference type="InterPro" id="IPR011992">
    <property type="entry name" value="EF-hand-dom_pair"/>
</dbReference>
<keyword evidence="5" id="KW-1003">Cell membrane</keyword>
<organism evidence="18 19">
    <name type="scientific">Goodea atripinnis</name>
    <dbReference type="NCBI Taxonomy" id="208336"/>
    <lineage>
        <taxon>Eukaryota</taxon>
        <taxon>Metazoa</taxon>
        <taxon>Chordata</taxon>
        <taxon>Craniata</taxon>
        <taxon>Vertebrata</taxon>
        <taxon>Euteleostomi</taxon>
        <taxon>Actinopterygii</taxon>
        <taxon>Neopterygii</taxon>
        <taxon>Teleostei</taxon>
        <taxon>Neoteleostei</taxon>
        <taxon>Acanthomorphata</taxon>
        <taxon>Ovalentaria</taxon>
        <taxon>Atherinomorphae</taxon>
        <taxon>Cyprinodontiformes</taxon>
        <taxon>Goodeidae</taxon>
        <taxon>Goodea</taxon>
    </lineage>
</organism>
<evidence type="ECO:0000256" key="6">
    <source>
        <dbReference type="ARBA" id="ARBA00022490"/>
    </source>
</evidence>
<keyword evidence="14" id="KW-0539">Nucleus</keyword>
<keyword evidence="11" id="KW-0106">Calcium</keyword>
<evidence type="ECO:0000256" key="11">
    <source>
        <dbReference type="ARBA" id="ARBA00022837"/>
    </source>
</evidence>
<keyword evidence="8" id="KW-0519">Myristate</keyword>
<evidence type="ECO:0000256" key="7">
    <source>
        <dbReference type="ARBA" id="ARBA00022553"/>
    </source>
</evidence>
<proteinExistence type="inferred from homology"/>
<keyword evidence="4" id="KW-0813">Transport</keyword>
<keyword evidence="9" id="KW-0479">Metal-binding</keyword>
<evidence type="ECO:0000256" key="12">
    <source>
        <dbReference type="ARBA" id="ARBA00022927"/>
    </source>
</evidence>
<dbReference type="PROSITE" id="PS50222">
    <property type="entry name" value="EF_HAND_2"/>
    <property type="match status" value="1"/>
</dbReference>
<accession>A0ABV0PR29</accession>
<evidence type="ECO:0000256" key="14">
    <source>
        <dbReference type="ARBA" id="ARBA00023242"/>
    </source>
</evidence>
<dbReference type="EMBL" id="JAHRIO010082524">
    <property type="protein sequence ID" value="MEQ2185960.1"/>
    <property type="molecule type" value="Genomic_DNA"/>
</dbReference>
<dbReference type="Proteomes" id="UP001476798">
    <property type="component" value="Unassembled WGS sequence"/>
</dbReference>
<name>A0ABV0PR29_9TELE</name>
<evidence type="ECO:0000256" key="1">
    <source>
        <dbReference type="ARBA" id="ARBA00004123"/>
    </source>
</evidence>
<keyword evidence="12" id="KW-0653">Protein transport</keyword>
<evidence type="ECO:0000256" key="15">
    <source>
        <dbReference type="ARBA" id="ARBA00023288"/>
    </source>
</evidence>
<dbReference type="InterPro" id="IPR018247">
    <property type="entry name" value="EF_Hand_1_Ca_BS"/>
</dbReference>
<evidence type="ECO:0000256" key="8">
    <source>
        <dbReference type="ARBA" id="ARBA00022707"/>
    </source>
</evidence>
<evidence type="ECO:0000256" key="16">
    <source>
        <dbReference type="ARBA" id="ARBA00038164"/>
    </source>
</evidence>
<keyword evidence="15" id="KW-0449">Lipoprotein</keyword>
<feature type="domain" description="EF-hand" evidence="17">
    <location>
        <begin position="28"/>
        <end position="55"/>
    </location>
</feature>
<evidence type="ECO:0000256" key="2">
    <source>
        <dbReference type="ARBA" id="ARBA00004236"/>
    </source>
</evidence>
<protein>
    <submittedName>
        <fullName evidence="18">Chromo domain-containing protein 2</fullName>
    </submittedName>
</protein>
<comment type="subcellular location">
    <subcellularLocation>
        <location evidence="2">Cell membrane</location>
    </subcellularLocation>
    <subcellularLocation>
        <location evidence="3">Cytoplasm</location>
    </subcellularLocation>
    <subcellularLocation>
        <location evidence="1">Nucleus</location>
    </subcellularLocation>
</comment>
<dbReference type="Gene3D" id="1.10.238.10">
    <property type="entry name" value="EF-hand"/>
    <property type="match status" value="1"/>
</dbReference>
<evidence type="ECO:0000256" key="5">
    <source>
        <dbReference type="ARBA" id="ARBA00022475"/>
    </source>
</evidence>
<evidence type="ECO:0000259" key="17">
    <source>
        <dbReference type="PROSITE" id="PS50222"/>
    </source>
</evidence>
<dbReference type="InterPro" id="IPR002048">
    <property type="entry name" value="EF_hand_dom"/>
</dbReference>
<reference evidence="18 19" key="1">
    <citation type="submission" date="2021-06" db="EMBL/GenBank/DDBJ databases">
        <authorList>
            <person name="Palmer J.M."/>
        </authorList>
    </citation>
    <scope>NUCLEOTIDE SEQUENCE [LARGE SCALE GENOMIC DNA]</scope>
    <source>
        <strain evidence="18 19">GA_2019</strain>
        <tissue evidence="18">Muscle</tissue>
    </source>
</reference>
<comment type="similarity">
    <text evidence="16">Belongs to the calcineurin regulatory subunit family. CHP subfamily.</text>
</comment>
<dbReference type="PROSITE" id="PS00018">
    <property type="entry name" value="EF_HAND_1"/>
    <property type="match status" value="1"/>
</dbReference>
<evidence type="ECO:0000256" key="3">
    <source>
        <dbReference type="ARBA" id="ARBA00004496"/>
    </source>
</evidence>
<evidence type="ECO:0000256" key="4">
    <source>
        <dbReference type="ARBA" id="ARBA00022448"/>
    </source>
</evidence>
<evidence type="ECO:0000256" key="9">
    <source>
        <dbReference type="ARBA" id="ARBA00022723"/>
    </source>
</evidence>
<keyword evidence="7" id="KW-0597">Phosphoprotein</keyword>
<gene>
    <name evidence="18" type="primary">CHP2</name>
    <name evidence="18" type="ORF">GOODEAATRI_023740</name>
</gene>